<dbReference type="GeneID" id="104954257"/>
<evidence type="ECO:0000313" key="2">
    <source>
        <dbReference type="Proteomes" id="UP000504611"/>
    </source>
</evidence>
<evidence type="ECO:0000313" key="3">
    <source>
        <dbReference type="RefSeq" id="XP_010779636.1"/>
    </source>
</evidence>
<protein>
    <submittedName>
        <fullName evidence="3">Mucolipin-2-like</fullName>
    </submittedName>
</protein>
<dbReference type="Proteomes" id="UP000504611">
    <property type="component" value="Unplaced"/>
</dbReference>
<accession>A0A6I9NYZ4</accession>
<name>A0A6I9NYZ4_9TELE</name>
<evidence type="ECO:0000256" key="1">
    <source>
        <dbReference type="SAM" id="Phobius"/>
    </source>
</evidence>
<dbReference type="RefSeq" id="XP_010779636.1">
    <property type="nucleotide sequence ID" value="XM_010781334.1"/>
</dbReference>
<gene>
    <name evidence="3" type="primary">LOC104954257</name>
</gene>
<keyword evidence="1" id="KW-0812">Transmembrane</keyword>
<dbReference type="KEGG" id="ncc:104954257"/>
<reference evidence="3" key="1">
    <citation type="submission" date="2025-08" db="UniProtKB">
        <authorList>
            <consortium name="RefSeq"/>
        </authorList>
    </citation>
    <scope>IDENTIFICATION</scope>
    <source>
        <tissue evidence="3">Muscle</tissue>
    </source>
</reference>
<dbReference type="GO" id="GO:0016020">
    <property type="term" value="C:membrane"/>
    <property type="evidence" value="ECO:0007669"/>
    <property type="project" value="TreeGrafter"/>
</dbReference>
<keyword evidence="2" id="KW-1185">Reference proteome</keyword>
<sequence>MFTTFAQLKDKNSLVWLFSRAYLYSFISLFIYMVLSLFIALITDSYETIKSFQKNGFPLTDLQKFLREQKDVPVSEESSPTDVHVQNSAFCCCRRVPAGDDVVLIS</sequence>
<dbReference type="GO" id="GO:0072345">
    <property type="term" value="F:NAADP-sensitive calcium-release channel activity"/>
    <property type="evidence" value="ECO:0007669"/>
    <property type="project" value="TreeGrafter"/>
</dbReference>
<dbReference type="PANTHER" id="PTHR12127:SF4">
    <property type="entry name" value="MUCOLIPIN-2"/>
    <property type="match status" value="1"/>
</dbReference>
<dbReference type="PANTHER" id="PTHR12127">
    <property type="entry name" value="MUCOLIPIN"/>
    <property type="match status" value="1"/>
</dbReference>
<dbReference type="OrthoDB" id="263481at2759"/>
<dbReference type="InterPro" id="IPR039031">
    <property type="entry name" value="Mucolipin"/>
</dbReference>
<keyword evidence="1" id="KW-0472">Membrane</keyword>
<feature type="transmembrane region" description="Helical" evidence="1">
    <location>
        <begin position="21"/>
        <end position="42"/>
    </location>
</feature>
<organism evidence="2 3">
    <name type="scientific">Notothenia coriiceps</name>
    <name type="common">black rockcod</name>
    <dbReference type="NCBI Taxonomy" id="8208"/>
    <lineage>
        <taxon>Eukaryota</taxon>
        <taxon>Metazoa</taxon>
        <taxon>Chordata</taxon>
        <taxon>Craniata</taxon>
        <taxon>Vertebrata</taxon>
        <taxon>Euteleostomi</taxon>
        <taxon>Actinopterygii</taxon>
        <taxon>Neopterygii</taxon>
        <taxon>Teleostei</taxon>
        <taxon>Neoteleostei</taxon>
        <taxon>Acanthomorphata</taxon>
        <taxon>Eupercaria</taxon>
        <taxon>Perciformes</taxon>
        <taxon>Notothenioidei</taxon>
        <taxon>Nototheniidae</taxon>
        <taxon>Notothenia</taxon>
    </lineage>
</organism>
<keyword evidence="1" id="KW-1133">Transmembrane helix</keyword>
<proteinExistence type="predicted"/>
<dbReference type="AlphaFoldDB" id="A0A6I9NYZ4"/>